<organism evidence="3 4">
    <name type="scientific">Stylosanthes scabra</name>
    <dbReference type="NCBI Taxonomy" id="79078"/>
    <lineage>
        <taxon>Eukaryota</taxon>
        <taxon>Viridiplantae</taxon>
        <taxon>Streptophyta</taxon>
        <taxon>Embryophyta</taxon>
        <taxon>Tracheophyta</taxon>
        <taxon>Spermatophyta</taxon>
        <taxon>Magnoliopsida</taxon>
        <taxon>eudicotyledons</taxon>
        <taxon>Gunneridae</taxon>
        <taxon>Pentapetalae</taxon>
        <taxon>rosids</taxon>
        <taxon>fabids</taxon>
        <taxon>Fabales</taxon>
        <taxon>Fabaceae</taxon>
        <taxon>Papilionoideae</taxon>
        <taxon>50 kb inversion clade</taxon>
        <taxon>dalbergioids sensu lato</taxon>
        <taxon>Dalbergieae</taxon>
        <taxon>Pterocarpus clade</taxon>
        <taxon>Stylosanthes</taxon>
    </lineage>
</organism>
<sequence>MRCYTLPSSYHLQKLTSPPLQFPSKTETTNNFYPPKPDSASTTRPALLVSVKASASFDAVAVEADEEGSVSLYEVLGVAVSGTEVELKKAYKKLARKYHPDVSPPGRAEEYTKRFIRVQQAYETLSDPVLRAVYDREMAMAIKFPISSRCCQARHRRQPHPCRHQVMEQRNEWKTRWESQLSGLKRRSQSKNDGRNESWAAQMRNNNN</sequence>
<evidence type="ECO:0000259" key="2">
    <source>
        <dbReference type="PROSITE" id="PS50076"/>
    </source>
</evidence>
<dbReference type="InterPro" id="IPR053232">
    <property type="entry name" value="DnaJ_C/III_chloroplastic"/>
</dbReference>
<evidence type="ECO:0000313" key="4">
    <source>
        <dbReference type="Proteomes" id="UP001341840"/>
    </source>
</evidence>
<name>A0ABU6VFB4_9FABA</name>
<gene>
    <name evidence="3" type="ORF">PIB30_039151</name>
</gene>
<dbReference type="PRINTS" id="PR00625">
    <property type="entry name" value="JDOMAIN"/>
</dbReference>
<accession>A0ABU6VFB4</accession>
<dbReference type="PROSITE" id="PS50076">
    <property type="entry name" value="DNAJ_2"/>
    <property type="match status" value="1"/>
</dbReference>
<dbReference type="SMART" id="SM00271">
    <property type="entry name" value="DnaJ"/>
    <property type="match status" value="1"/>
</dbReference>
<dbReference type="Gene3D" id="1.10.287.110">
    <property type="entry name" value="DnaJ domain"/>
    <property type="match status" value="1"/>
</dbReference>
<comment type="caution">
    <text evidence="3">The sequence shown here is derived from an EMBL/GenBank/DDBJ whole genome shotgun (WGS) entry which is preliminary data.</text>
</comment>
<evidence type="ECO:0000256" key="1">
    <source>
        <dbReference type="SAM" id="MobiDB-lite"/>
    </source>
</evidence>
<dbReference type="CDD" id="cd06257">
    <property type="entry name" value="DnaJ"/>
    <property type="match status" value="1"/>
</dbReference>
<feature type="domain" description="J" evidence="2">
    <location>
        <begin position="71"/>
        <end position="138"/>
    </location>
</feature>
<proteinExistence type="predicted"/>
<feature type="region of interest" description="Disordered" evidence="1">
    <location>
        <begin position="16"/>
        <end position="42"/>
    </location>
</feature>
<dbReference type="Proteomes" id="UP001341840">
    <property type="component" value="Unassembled WGS sequence"/>
</dbReference>
<dbReference type="PANTHER" id="PTHR45090:SF4">
    <property type="entry name" value="J DOMAIN-CONTAINING PROTEIN"/>
    <property type="match status" value="1"/>
</dbReference>
<protein>
    <recommendedName>
        <fullName evidence="2">J domain-containing protein</fullName>
    </recommendedName>
</protein>
<dbReference type="InterPro" id="IPR001623">
    <property type="entry name" value="DnaJ_domain"/>
</dbReference>
<reference evidence="3 4" key="1">
    <citation type="journal article" date="2023" name="Plants (Basel)">
        <title>Bridging the Gap: Combining Genomics and Transcriptomics Approaches to Understand Stylosanthes scabra, an Orphan Legume from the Brazilian Caatinga.</title>
        <authorList>
            <person name="Ferreira-Neto J.R.C."/>
            <person name="da Silva M.D."/>
            <person name="Binneck E."/>
            <person name="de Melo N.F."/>
            <person name="da Silva R.H."/>
            <person name="de Melo A.L.T.M."/>
            <person name="Pandolfi V."/>
            <person name="Bustamante F.O."/>
            <person name="Brasileiro-Vidal A.C."/>
            <person name="Benko-Iseppon A.M."/>
        </authorList>
    </citation>
    <scope>NUCLEOTIDE SEQUENCE [LARGE SCALE GENOMIC DNA]</scope>
    <source>
        <tissue evidence="3">Leaves</tissue>
    </source>
</reference>
<dbReference type="InterPro" id="IPR018253">
    <property type="entry name" value="DnaJ_domain_CS"/>
</dbReference>
<keyword evidence="4" id="KW-1185">Reference proteome</keyword>
<feature type="compositionally biased region" description="Polar residues" evidence="1">
    <location>
        <begin position="16"/>
        <end position="32"/>
    </location>
</feature>
<dbReference type="PANTHER" id="PTHR45090">
    <property type="entry name" value="CHAPERONE PROTEIN DNAJ 20 CHLOROPLASTIC"/>
    <property type="match status" value="1"/>
</dbReference>
<dbReference type="EMBL" id="JASCZI010151240">
    <property type="protein sequence ID" value="MED6171253.1"/>
    <property type="molecule type" value="Genomic_DNA"/>
</dbReference>
<dbReference type="Pfam" id="PF00226">
    <property type="entry name" value="DnaJ"/>
    <property type="match status" value="1"/>
</dbReference>
<dbReference type="InterPro" id="IPR036869">
    <property type="entry name" value="J_dom_sf"/>
</dbReference>
<evidence type="ECO:0000313" key="3">
    <source>
        <dbReference type="EMBL" id="MED6171253.1"/>
    </source>
</evidence>
<dbReference type="SUPFAM" id="SSF46565">
    <property type="entry name" value="Chaperone J-domain"/>
    <property type="match status" value="1"/>
</dbReference>
<feature type="region of interest" description="Disordered" evidence="1">
    <location>
        <begin position="182"/>
        <end position="208"/>
    </location>
</feature>
<dbReference type="PROSITE" id="PS00636">
    <property type="entry name" value="DNAJ_1"/>
    <property type="match status" value="1"/>
</dbReference>